<dbReference type="Gene3D" id="3.40.390.10">
    <property type="entry name" value="Collagenase (Catalytic Domain)"/>
    <property type="match status" value="1"/>
</dbReference>
<proteinExistence type="predicted"/>
<protein>
    <recommendedName>
        <fullName evidence="3">Leishmanolysin</fullName>
    </recommendedName>
</protein>
<sequence>MKKHDTLSQFKKIGMYSSAFVLAALLHSCFEVTEEAPITPNQQLEVTKVELVKPQSELVRLKGKLVENIEDYQLDEASRGKGPAKNRFDIQLVFQDLGGIFPSPTEAQESAFDLAIERWEKVIIKDVPSIEAIGGDIPSAFSGFPPVVQEGGVIDDILIEVVLAPIDGPGGILGAAGPNFIRNVDDLTTTGFMFFDVADLATLEAFELLDEVIVHEMGHVLGIGTLWDFNRELRKFNEDGFPYFDGRWGNQFWKNEGGTEFLPIQFIGGQGSALSHWDELVLDNELMTGFLNLGANPLSRITAGSLKDLGYGVSQSAEKYDLPKGTAGVAARIHGQDGIDIASMEQLRGPIGIIEVQ</sequence>
<dbReference type="EMBL" id="JAUEPH010000001">
    <property type="protein sequence ID" value="MDN3202654.1"/>
    <property type="molecule type" value="Genomic_DNA"/>
</dbReference>
<comment type="caution">
    <text evidence="1">The sequence shown here is derived from an EMBL/GenBank/DDBJ whole genome shotgun (WGS) entry which is preliminary data.</text>
</comment>
<dbReference type="Gene3D" id="3.90.132.10">
    <property type="entry name" value="Leishmanolysin , domain 2"/>
    <property type="match status" value="1"/>
</dbReference>
<keyword evidence="2" id="KW-1185">Reference proteome</keyword>
<reference evidence="1" key="1">
    <citation type="submission" date="2023-06" db="EMBL/GenBank/DDBJ databases">
        <title>Robiginitalea aurantiacus sp. nov. and Algoriphagus sediminis sp. nov., isolated from coastal sediment.</title>
        <authorList>
            <person name="Zhou Z.Y."/>
            <person name="An J."/>
            <person name="Jia Y.W."/>
            <person name="Du Z.J."/>
        </authorList>
    </citation>
    <scope>NUCLEOTIDE SEQUENCE</scope>
    <source>
        <strain evidence="1">C2-7</strain>
    </source>
</reference>
<dbReference type="SUPFAM" id="SSF55486">
    <property type="entry name" value="Metalloproteases ('zincins'), catalytic domain"/>
    <property type="match status" value="2"/>
</dbReference>
<organism evidence="1 2">
    <name type="scientific">Algoriphagus sediminis</name>
    <dbReference type="NCBI Taxonomy" id="3057113"/>
    <lineage>
        <taxon>Bacteria</taxon>
        <taxon>Pseudomonadati</taxon>
        <taxon>Bacteroidota</taxon>
        <taxon>Cytophagia</taxon>
        <taxon>Cytophagales</taxon>
        <taxon>Cyclobacteriaceae</taxon>
        <taxon>Algoriphagus</taxon>
    </lineage>
</organism>
<dbReference type="InterPro" id="IPR024079">
    <property type="entry name" value="MetalloPept_cat_dom_sf"/>
</dbReference>
<name>A0ABT7Y811_9BACT</name>
<evidence type="ECO:0000313" key="1">
    <source>
        <dbReference type="EMBL" id="MDN3202654.1"/>
    </source>
</evidence>
<gene>
    <name evidence="1" type="ORF">QVH07_00780</name>
</gene>
<evidence type="ECO:0008006" key="3">
    <source>
        <dbReference type="Google" id="ProtNLM"/>
    </source>
</evidence>
<evidence type="ECO:0000313" key="2">
    <source>
        <dbReference type="Proteomes" id="UP001171916"/>
    </source>
</evidence>
<dbReference type="RefSeq" id="WP_289998204.1">
    <property type="nucleotide sequence ID" value="NZ_JAUEPH010000001.1"/>
</dbReference>
<accession>A0ABT7Y811</accession>
<dbReference type="Proteomes" id="UP001171916">
    <property type="component" value="Unassembled WGS sequence"/>
</dbReference>